<dbReference type="RefSeq" id="WP_135107152.1">
    <property type="nucleotide sequence ID" value="NZ_JADGKW010000007.1"/>
</dbReference>
<comment type="caution">
    <text evidence="1">The sequence shown here is derived from an EMBL/GenBank/DDBJ whole genome shotgun (WGS) entry which is preliminary data.</text>
</comment>
<reference evidence="1 2" key="1">
    <citation type="submission" date="2019-03" db="EMBL/GenBank/DDBJ databases">
        <title>Diversity of the mouse oral microbiome.</title>
        <authorList>
            <person name="Joseph S."/>
            <person name="Aduse-Opoku J."/>
            <person name="Curtis M."/>
            <person name="Wade W."/>
            <person name="Hashim A."/>
        </authorList>
    </citation>
    <scope>NUCLEOTIDE SEQUENCE [LARGE SCALE GENOMIC DNA]</scope>
    <source>
        <strain evidence="1 2">P11</strain>
    </source>
</reference>
<evidence type="ECO:0000313" key="2">
    <source>
        <dbReference type="Proteomes" id="UP000298285"/>
    </source>
</evidence>
<dbReference type="AlphaFoldDB" id="A0A4Y9IJI7"/>
<evidence type="ECO:0000313" key="1">
    <source>
        <dbReference type="EMBL" id="TFU86929.1"/>
    </source>
</evidence>
<accession>A0A4Y9IJI7</accession>
<organism evidence="1 2">
    <name type="scientific">Dysgonomonas mossii</name>
    <dbReference type="NCBI Taxonomy" id="163665"/>
    <lineage>
        <taxon>Bacteria</taxon>
        <taxon>Pseudomonadati</taxon>
        <taxon>Bacteroidota</taxon>
        <taxon>Bacteroidia</taxon>
        <taxon>Bacteroidales</taxon>
        <taxon>Dysgonomonadaceae</taxon>
        <taxon>Dysgonomonas</taxon>
    </lineage>
</organism>
<evidence type="ECO:0008006" key="3">
    <source>
        <dbReference type="Google" id="ProtNLM"/>
    </source>
</evidence>
<dbReference type="EMBL" id="SPPK01000007">
    <property type="protein sequence ID" value="TFU86929.1"/>
    <property type="molecule type" value="Genomic_DNA"/>
</dbReference>
<dbReference type="NCBIfam" id="TIGR01643">
    <property type="entry name" value="YD_repeat_2x"/>
    <property type="match status" value="1"/>
</dbReference>
<dbReference type="Proteomes" id="UP000298285">
    <property type="component" value="Unassembled WGS sequence"/>
</dbReference>
<name>A0A4Y9IJI7_9BACT</name>
<gene>
    <name evidence="1" type="ORF">E4T88_15865</name>
</gene>
<dbReference type="OrthoDB" id="9814627at2"/>
<protein>
    <recommendedName>
        <fullName evidence="3">RHS repeat protein</fullName>
    </recommendedName>
</protein>
<proteinExistence type="predicted"/>
<dbReference type="InterPro" id="IPR006530">
    <property type="entry name" value="YD"/>
</dbReference>
<sequence>MKKYIVLKILFLLTLLIHGQNEIENINISSIAPQFISPQVADIIRYDNTPVSLNSGRLDLQIPILNKFIDKDFSFPISLSYNSSGFKPSEPEGNVGLHWSLIMGGTIYREVRGIPDDYDGTVFDRAQYLKVRGFLRLANGYTTNTTSQSLFENPANNINHNYWANFPLLKDTDNIEASSDIYRFSFGNHSGKFIIDFDGSIKSIAYSGGKVKIDISSYFLVENVQSDYNGKSEIRITTDDGYVYCFGGSYSATEYAAFTWDERLTFPSGGTNPSNQNINDLQRHNTISAFYLYKIIAPNGRILRINYKNLVDTTISPDSKRTYHVTPWDLYNFSSQNDNEELQMCYLLRQSKYGYGNSLFETMALNKIALVESVELDDKIVRFFHSHKKNTIYERNSFKDFVFGRKTGAQLDSVCLYLKDNNKLIKIESTNLDYVQIGRRQFLEQIRNSINGKYNFSYNPQGTYVSPLAIDYDHWGYWSGSGTNSSLVINTIFDQELYDFQQGNRRPGTNVESAALLNKITFPTGGYKQFIYEQHECQYALELDLFTQTVSIPTMRSRFGTRKVGGSRIKQIISYDNLGLKQTQDYIYTISPLKDSGTYISSGELMYVPLYTFPFDDIKKPLFGSSSYGFNERPYDTDHIRYKSVLEYNNLKRTHHVVHDETVYKGISPSDDIRKATLNVNTKNVPQTWIINGFGKGQYYGQNGTASIKISEANTNKLIQAYYFYGSTYNNGYTGDPLFGTTTQDRRLNLNANTDYRIEIECYGPADMQSGAYASINITYKTGYEYDTIEPDQYKQTIFTSYGNILETSNPDDYNNDKLYSSDIMINGEWVGKIKDPIIDNLYKSITKKAQDRSRERGMIKEERYYSKDEKLVKNIVYEYRPLDNNIFSNYNVYINTPSSFANTKLGYYSQLNKEYFYQFYLTSQKTKEYRQNSGILEINESYNYDTDGYYVKKKTIVNSNGTTINVDYSYPSNKSDIIYKEMVKANILAPVIEKTITTGNSMQQIITDYQKDPIKTKNLFLPKSVTTKINTDSRVDLVYDLFNSKGNIQQITGLDGISVVYLWSYNCQYPIAEIKNVTYTQIVAVLGQTLIDRVASASIPSDADLLAINALRNNTSALKDIQITTYTYKPLVGMLTSTDPSGITAYYDYDSFGRLKETYIYKDNIVSTANKQTIQKYDYHYQNQ</sequence>